<dbReference type="EMBL" id="JAHQIW010007391">
    <property type="protein sequence ID" value="KAJ1374076.1"/>
    <property type="molecule type" value="Genomic_DNA"/>
</dbReference>
<comment type="pathway">
    <text evidence="3">Lipid metabolism.</text>
</comment>
<dbReference type="GO" id="GO:0071949">
    <property type="term" value="F:FAD binding"/>
    <property type="evidence" value="ECO:0007669"/>
    <property type="project" value="InterPro"/>
</dbReference>
<protein>
    <recommendedName>
        <fullName evidence="13">Acyl-coenzyme A oxidase</fullName>
    </recommendedName>
</protein>
<evidence type="ECO:0000256" key="12">
    <source>
        <dbReference type="ARBA" id="ARBA00023140"/>
    </source>
</evidence>
<dbReference type="Pfam" id="PF22924">
    <property type="entry name" value="ACOX_C_alpha1"/>
    <property type="match status" value="1"/>
</dbReference>
<gene>
    <name evidence="19" type="ORF">KIN20_036669</name>
</gene>
<proteinExistence type="inferred from homology"/>
<feature type="binding site" evidence="15">
    <location>
        <position position="178"/>
    </location>
    <ligand>
        <name>FAD</name>
        <dbReference type="ChEBI" id="CHEBI:57692"/>
    </ligand>
</feature>
<feature type="binding site" evidence="15">
    <location>
        <position position="141"/>
    </location>
    <ligand>
        <name>FAD</name>
        <dbReference type="ChEBI" id="CHEBI:57692"/>
    </ligand>
</feature>
<dbReference type="SUPFAM" id="SSF56645">
    <property type="entry name" value="Acyl-CoA dehydrogenase NM domain-like"/>
    <property type="match status" value="1"/>
</dbReference>
<comment type="subcellular location">
    <subcellularLocation>
        <location evidence="2">Peroxisome</location>
    </subcellularLocation>
</comment>
<comment type="cofactor">
    <cofactor evidence="1">
        <name>FAD</name>
        <dbReference type="ChEBI" id="CHEBI:57692"/>
    </cofactor>
</comment>
<evidence type="ECO:0000313" key="20">
    <source>
        <dbReference type="Proteomes" id="UP001196413"/>
    </source>
</evidence>
<evidence type="ECO:0000256" key="14">
    <source>
        <dbReference type="PIRSR" id="PIRSR000168-1"/>
    </source>
</evidence>
<evidence type="ECO:0000256" key="2">
    <source>
        <dbReference type="ARBA" id="ARBA00004275"/>
    </source>
</evidence>
<feature type="domain" description="Acyl-CoA oxidase C-terminal" evidence="16">
    <location>
        <begin position="481"/>
        <end position="653"/>
    </location>
</feature>
<evidence type="ECO:0000256" key="1">
    <source>
        <dbReference type="ARBA" id="ARBA00001974"/>
    </source>
</evidence>
<dbReference type="GO" id="GO:0005524">
    <property type="term" value="F:ATP binding"/>
    <property type="evidence" value="ECO:0007669"/>
    <property type="project" value="UniProtKB-KW"/>
</dbReference>
<organism evidence="19 20">
    <name type="scientific">Parelaphostrongylus tenuis</name>
    <name type="common">Meningeal worm</name>
    <dbReference type="NCBI Taxonomy" id="148309"/>
    <lineage>
        <taxon>Eukaryota</taxon>
        <taxon>Metazoa</taxon>
        <taxon>Ecdysozoa</taxon>
        <taxon>Nematoda</taxon>
        <taxon>Chromadorea</taxon>
        <taxon>Rhabditida</taxon>
        <taxon>Rhabditina</taxon>
        <taxon>Rhabditomorpha</taxon>
        <taxon>Strongyloidea</taxon>
        <taxon>Metastrongylidae</taxon>
        <taxon>Parelaphostrongylus</taxon>
    </lineage>
</organism>
<evidence type="ECO:0000259" key="18">
    <source>
        <dbReference type="Pfam" id="PF22924"/>
    </source>
</evidence>
<dbReference type="FunFam" id="1.20.140.10:FF:000007">
    <property type="entry name" value="Acyl-coenzyme A oxidase"/>
    <property type="match status" value="1"/>
</dbReference>
<evidence type="ECO:0000256" key="9">
    <source>
        <dbReference type="ARBA" id="ARBA00022840"/>
    </source>
</evidence>
<dbReference type="Gene3D" id="1.20.140.10">
    <property type="entry name" value="Butyryl-CoA Dehydrogenase, subunit A, domain 3"/>
    <property type="match status" value="2"/>
</dbReference>
<evidence type="ECO:0000256" key="13">
    <source>
        <dbReference type="PIRNR" id="PIRNR000168"/>
    </source>
</evidence>
<dbReference type="GO" id="GO:0055088">
    <property type="term" value="P:lipid homeostasis"/>
    <property type="evidence" value="ECO:0007669"/>
    <property type="project" value="TreeGrafter"/>
</dbReference>
<dbReference type="InterPro" id="IPR036250">
    <property type="entry name" value="AcylCo_DH-like_C"/>
</dbReference>
<keyword evidence="7 13" id="KW-0274">FAD</keyword>
<evidence type="ECO:0000256" key="4">
    <source>
        <dbReference type="ARBA" id="ARBA00006288"/>
    </source>
</evidence>
<sequence>MAASPLDNYRQKASFDWSELKNIVEGKENVQRKREIYETLEKEPLFARDYKRLSLKQLRELNHRRWKRILELKLPCDQLNNYQAYHSLLEVLESYDQGLSVRLSLHNSVFVMAILSMGSERHQDILERATRNEIVGCFCLTELSHGSNTQEIQTVATFDNGEFAFDTPNEGAIKCWVGNLAESATHAVVFAQLVVAGKCEGVHAFVLQVRDIRTFEPLAGITIGDMGEKPGAWNGVENGWMEFKNHRAPLSTLLNKGCDVTPDGNYISGYKSVSEKQSVSLGALSIGRIGIIGKGVTACGLASTIAIRYSACRRQFGPRKGEEIPVIQYPLQQHRLLPYLAAYFAIRLFHNRLSEFLTEHIMRVMQGDKSDELAEFSKEIHALSSSAKPVSTWLGVEALGEARRACGGHGFLHCSRLNELRDSFDPSQTFEGENHMILQQTSNILLAKARASPSSSPMKTFDFLYEKPTTFKGKFSVNIVEDVMDAYKWVISYYINRTSDDYEALLRDNGGDVFAARNHTQVHKAHTLSIAYAELTIISWSSSFVENVEQPQIRQVLHRLITLYALFAFEKHLASCYISGHCSGKYFGEGIRSHTRRLEGDLAPDAVSLVDAIAPPDFVLNSALGTSDGLPYKHLMHEFRKHTNPRPSWWKDLSDFLEQNSTRQSKL</sequence>
<keyword evidence="10" id="KW-0560">Oxidoreductase</keyword>
<dbReference type="InterPro" id="IPR002655">
    <property type="entry name" value="Acyl-CoA_oxidase_C"/>
</dbReference>
<keyword evidence="12" id="KW-0576">Peroxisome</keyword>
<evidence type="ECO:0000256" key="6">
    <source>
        <dbReference type="ARBA" id="ARBA00022741"/>
    </source>
</evidence>
<dbReference type="InterPro" id="IPR009100">
    <property type="entry name" value="AcylCoA_DH/oxidase_NM_dom_sf"/>
</dbReference>
<keyword evidence="5 13" id="KW-0285">Flavoprotein</keyword>
<feature type="domain" description="Acyl-CoA oxidase C-alpha1" evidence="18">
    <location>
        <begin position="282"/>
        <end position="446"/>
    </location>
</feature>
<feature type="active site" description="Proton acceptor" evidence="14">
    <location>
        <position position="431"/>
    </location>
</feature>
<keyword evidence="9" id="KW-0067">ATP-binding</keyword>
<dbReference type="PANTHER" id="PTHR10909">
    <property type="entry name" value="ELECTRON TRANSPORT OXIDOREDUCTASE"/>
    <property type="match status" value="1"/>
</dbReference>
<evidence type="ECO:0000256" key="8">
    <source>
        <dbReference type="ARBA" id="ARBA00022832"/>
    </source>
</evidence>
<dbReference type="Gene3D" id="1.10.540.10">
    <property type="entry name" value="Acyl-CoA dehydrogenase/oxidase, N-terminal domain"/>
    <property type="match status" value="1"/>
</dbReference>
<evidence type="ECO:0000259" key="16">
    <source>
        <dbReference type="Pfam" id="PF01756"/>
    </source>
</evidence>
<evidence type="ECO:0000259" key="17">
    <source>
        <dbReference type="Pfam" id="PF14749"/>
    </source>
</evidence>
<dbReference type="InterPro" id="IPR029320">
    <property type="entry name" value="Acyl-CoA_ox_N"/>
</dbReference>
<dbReference type="GO" id="GO:0005777">
    <property type="term" value="C:peroxisome"/>
    <property type="evidence" value="ECO:0007669"/>
    <property type="project" value="UniProtKB-SubCell"/>
</dbReference>
<dbReference type="PIRSF" id="PIRSF000168">
    <property type="entry name" value="Acyl-CoA_oxidase"/>
    <property type="match status" value="1"/>
</dbReference>
<dbReference type="InterPro" id="IPR037069">
    <property type="entry name" value="AcylCoA_DH/ox_N_sf"/>
</dbReference>
<feature type="domain" description="Acyl-coenzyme A oxidase N-terminal" evidence="17">
    <location>
        <begin position="19"/>
        <end position="124"/>
    </location>
</feature>
<dbReference type="GO" id="GO:0005504">
    <property type="term" value="F:fatty acid binding"/>
    <property type="evidence" value="ECO:0007669"/>
    <property type="project" value="TreeGrafter"/>
</dbReference>
<keyword evidence="6" id="KW-0547">Nucleotide-binding</keyword>
<keyword evidence="20" id="KW-1185">Reference proteome</keyword>
<comment type="similarity">
    <text evidence="4 13">Belongs to the acyl-CoA oxidase family.</text>
</comment>
<keyword evidence="8" id="KW-0276">Fatty acid metabolism</keyword>
<accession>A0AAD5WLD8</accession>
<evidence type="ECO:0000256" key="7">
    <source>
        <dbReference type="ARBA" id="ARBA00022827"/>
    </source>
</evidence>
<dbReference type="Pfam" id="PF01756">
    <property type="entry name" value="ACOX"/>
    <property type="match status" value="1"/>
</dbReference>
<dbReference type="Pfam" id="PF14749">
    <property type="entry name" value="Acyl-CoA_ox_N"/>
    <property type="match status" value="1"/>
</dbReference>
<dbReference type="SUPFAM" id="SSF47203">
    <property type="entry name" value="Acyl-CoA dehydrogenase C-terminal domain-like"/>
    <property type="match status" value="2"/>
</dbReference>
<comment type="caution">
    <text evidence="19">The sequence shown here is derived from an EMBL/GenBank/DDBJ whole genome shotgun (WGS) entry which is preliminary data.</text>
</comment>
<reference evidence="19" key="1">
    <citation type="submission" date="2021-06" db="EMBL/GenBank/DDBJ databases">
        <title>Parelaphostrongylus tenuis whole genome reference sequence.</title>
        <authorList>
            <person name="Garwood T.J."/>
            <person name="Larsen P.A."/>
            <person name="Fountain-Jones N.M."/>
            <person name="Garbe J.R."/>
            <person name="Macchietto M.G."/>
            <person name="Kania S.A."/>
            <person name="Gerhold R.W."/>
            <person name="Richards J.E."/>
            <person name="Wolf T.M."/>
        </authorList>
    </citation>
    <scope>NUCLEOTIDE SEQUENCE</scope>
    <source>
        <strain evidence="19">MNPRO001-30</strain>
        <tissue evidence="19">Meninges</tissue>
    </source>
</reference>
<evidence type="ECO:0000256" key="11">
    <source>
        <dbReference type="ARBA" id="ARBA00023098"/>
    </source>
</evidence>
<dbReference type="GO" id="GO:0033540">
    <property type="term" value="P:fatty acid beta-oxidation using acyl-CoA oxidase"/>
    <property type="evidence" value="ECO:0007669"/>
    <property type="project" value="TreeGrafter"/>
</dbReference>
<evidence type="ECO:0000313" key="19">
    <source>
        <dbReference type="EMBL" id="KAJ1374076.1"/>
    </source>
</evidence>
<dbReference type="InterPro" id="IPR055060">
    <property type="entry name" value="ACOX_C_alpha1"/>
</dbReference>
<dbReference type="Proteomes" id="UP001196413">
    <property type="component" value="Unassembled WGS sequence"/>
</dbReference>
<evidence type="ECO:0000256" key="15">
    <source>
        <dbReference type="PIRSR" id="PIRSR000168-2"/>
    </source>
</evidence>
<evidence type="ECO:0000256" key="10">
    <source>
        <dbReference type="ARBA" id="ARBA00023002"/>
    </source>
</evidence>
<dbReference type="Gene3D" id="2.40.110.10">
    <property type="entry name" value="Butyryl-CoA Dehydrogenase, subunit A, domain 2"/>
    <property type="match status" value="1"/>
</dbReference>
<evidence type="ECO:0000256" key="3">
    <source>
        <dbReference type="ARBA" id="ARBA00005189"/>
    </source>
</evidence>
<dbReference type="AlphaFoldDB" id="A0AAD5WLD8"/>
<dbReference type="PANTHER" id="PTHR10909:SF390">
    <property type="entry name" value="PEROXISOMAL ACYL-COENZYME A OXIDASE 3"/>
    <property type="match status" value="1"/>
</dbReference>
<keyword evidence="11" id="KW-0443">Lipid metabolism</keyword>
<dbReference type="GO" id="GO:0016402">
    <property type="term" value="F:pristanoyl-CoA oxidase activity"/>
    <property type="evidence" value="ECO:0007669"/>
    <property type="project" value="TreeGrafter"/>
</dbReference>
<dbReference type="FunFam" id="1.20.140.10:FF:000010">
    <property type="entry name" value="Acyl-coenzyme A oxidase"/>
    <property type="match status" value="1"/>
</dbReference>
<dbReference type="InterPro" id="IPR012258">
    <property type="entry name" value="Acyl-CoA_oxidase"/>
</dbReference>
<evidence type="ECO:0000256" key="5">
    <source>
        <dbReference type="ARBA" id="ARBA00022630"/>
    </source>
</evidence>
<name>A0AAD5WLD8_PARTN</name>
<dbReference type="FunFam" id="2.40.110.10:FF:000040">
    <property type="entry name" value="Acyl-coenzyme A oxidase"/>
    <property type="match status" value="1"/>
</dbReference>
<dbReference type="InterPro" id="IPR046373">
    <property type="entry name" value="Acyl-CoA_Oxase/DH_mid-dom_sf"/>
</dbReference>